<dbReference type="SUPFAM" id="SSF51395">
    <property type="entry name" value="FMN-linked oxidoreductases"/>
    <property type="match status" value="1"/>
</dbReference>
<dbReference type="InterPro" id="IPR013785">
    <property type="entry name" value="Aldolase_TIM"/>
</dbReference>
<evidence type="ECO:0000313" key="3">
    <source>
        <dbReference type="EMBL" id="CAE6413859.1"/>
    </source>
</evidence>
<dbReference type="PANTHER" id="PTHR10578:SF104">
    <property type="entry name" value="CYTOCHROME B2, MITOCHONDRIAL-RELATED"/>
    <property type="match status" value="1"/>
</dbReference>
<reference evidence="3" key="1">
    <citation type="submission" date="2021-01" db="EMBL/GenBank/DDBJ databases">
        <authorList>
            <person name="Kaushik A."/>
        </authorList>
    </citation>
    <scope>NUCLEOTIDE SEQUENCE</scope>
    <source>
        <strain evidence="3">AG6-10EEA</strain>
    </source>
</reference>
<comment type="caution">
    <text evidence="3">The sequence shown here is derived from an EMBL/GenBank/DDBJ whole genome shotgun (WGS) entry which is preliminary data.</text>
</comment>
<sequence length="84" mass="8928">MEIIADGGARHGSDVVKLLALGVRAVGLGRSPMFSNIWGEPEVDKLISIHSAELSTEMKLIGVASLAEINSTVVNTKIVEGWLE</sequence>
<accession>A0A8H3AED1</accession>
<dbReference type="AlphaFoldDB" id="A0A8H3AED1"/>
<comment type="cofactor">
    <cofactor evidence="1">
        <name>FMN</name>
        <dbReference type="ChEBI" id="CHEBI:58210"/>
    </cofactor>
</comment>
<dbReference type="EMBL" id="CAJMXA010000061">
    <property type="protein sequence ID" value="CAE6413859.1"/>
    <property type="molecule type" value="Genomic_DNA"/>
</dbReference>
<evidence type="ECO:0000313" key="4">
    <source>
        <dbReference type="Proteomes" id="UP000663853"/>
    </source>
</evidence>
<evidence type="ECO:0000256" key="1">
    <source>
        <dbReference type="ARBA" id="ARBA00001917"/>
    </source>
</evidence>
<protein>
    <recommendedName>
        <fullName evidence="2">FMN-dependent dehydrogenase domain-containing protein</fullName>
    </recommendedName>
</protein>
<name>A0A8H3AED1_9AGAM</name>
<dbReference type="GO" id="GO:0016491">
    <property type="term" value="F:oxidoreductase activity"/>
    <property type="evidence" value="ECO:0007669"/>
    <property type="project" value="InterPro"/>
</dbReference>
<dbReference type="Pfam" id="PF01070">
    <property type="entry name" value="FMN_dh"/>
    <property type="match status" value="1"/>
</dbReference>
<dbReference type="Gene3D" id="3.20.20.70">
    <property type="entry name" value="Aldolase class I"/>
    <property type="match status" value="1"/>
</dbReference>
<proteinExistence type="predicted"/>
<dbReference type="Proteomes" id="UP000663853">
    <property type="component" value="Unassembled WGS sequence"/>
</dbReference>
<gene>
    <name evidence="3" type="ORF">RDB_LOCUS4013</name>
</gene>
<dbReference type="InterPro" id="IPR000262">
    <property type="entry name" value="FMN-dep_DH"/>
</dbReference>
<evidence type="ECO:0000259" key="2">
    <source>
        <dbReference type="Pfam" id="PF01070"/>
    </source>
</evidence>
<feature type="domain" description="FMN-dependent dehydrogenase" evidence="2">
    <location>
        <begin position="1"/>
        <end position="75"/>
    </location>
</feature>
<organism evidence="3 4">
    <name type="scientific">Rhizoctonia solani</name>
    <dbReference type="NCBI Taxonomy" id="456999"/>
    <lineage>
        <taxon>Eukaryota</taxon>
        <taxon>Fungi</taxon>
        <taxon>Dikarya</taxon>
        <taxon>Basidiomycota</taxon>
        <taxon>Agaricomycotina</taxon>
        <taxon>Agaricomycetes</taxon>
        <taxon>Cantharellales</taxon>
        <taxon>Ceratobasidiaceae</taxon>
        <taxon>Rhizoctonia</taxon>
    </lineage>
</organism>
<dbReference type="PANTHER" id="PTHR10578">
    <property type="entry name" value="S -2-HYDROXY-ACID OXIDASE-RELATED"/>
    <property type="match status" value="1"/>
</dbReference>